<reference evidence="1" key="1">
    <citation type="journal article" date="2020" name="mSystems">
        <title>Genome- and Community-Level Interaction Insights into Carbon Utilization and Element Cycling Functions of Hydrothermarchaeota in Hydrothermal Sediment.</title>
        <authorList>
            <person name="Zhou Z."/>
            <person name="Liu Y."/>
            <person name="Xu W."/>
            <person name="Pan J."/>
            <person name="Luo Z.H."/>
            <person name="Li M."/>
        </authorList>
    </citation>
    <scope>NUCLEOTIDE SEQUENCE [LARGE SCALE GENOMIC DNA]</scope>
    <source>
        <strain evidence="1">SpSt-642</strain>
    </source>
</reference>
<comment type="caution">
    <text evidence="1">The sequence shown here is derived from an EMBL/GenBank/DDBJ whole genome shotgun (WGS) entry which is preliminary data.</text>
</comment>
<sequence length="190" mass="21646">MPELRVNIPDKLYKSLEKIALITGMSIESTVVDILRSTIYYLSQIDSYYSFRITGVDKAVNIITKGIDEGIVKLRSKYRENILKYVKSLGKLLAIIEEVYGKIPNRVVLNDLLRNNDIENIVKKHIGGGVKNVDKTLINLVNRIKPIAGVFKIKIISSNDESIELLFENPAYLENFVGIGSRVLRRRVRR</sequence>
<dbReference type="AlphaFoldDB" id="A0A7C4HDB1"/>
<dbReference type="EMBL" id="DTBJ01000033">
    <property type="protein sequence ID" value="HGM58827.1"/>
    <property type="molecule type" value="Genomic_DNA"/>
</dbReference>
<name>A0A7C4HDB1_STAMA</name>
<accession>A0A7C4HDB1</accession>
<organism evidence="1">
    <name type="scientific">Staphylothermus marinus</name>
    <dbReference type="NCBI Taxonomy" id="2280"/>
    <lineage>
        <taxon>Archaea</taxon>
        <taxon>Thermoproteota</taxon>
        <taxon>Thermoprotei</taxon>
        <taxon>Desulfurococcales</taxon>
        <taxon>Desulfurococcaceae</taxon>
        <taxon>Staphylothermus</taxon>
    </lineage>
</organism>
<proteinExistence type="predicted"/>
<protein>
    <submittedName>
        <fullName evidence="1">Uncharacterized protein</fullName>
    </submittedName>
</protein>
<gene>
    <name evidence="1" type="ORF">ENU14_04505</name>
</gene>
<evidence type="ECO:0000313" key="1">
    <source>
        <dbReference type="EMBL" id="HGM58827.1"/>
    </source>
</evidence>